<comment type="caution">
    <text evidence="10">The sequence shown here is derived from an EMBL/GenBank/DDBJ whole genome shotgun (WGS) entry which is preliminary data.</text>
</comment>
<keyword evidence="11" id="KW-1185">Reference proteome</keyword>
<dbReference type="PANTHER" id="PTHR21442">
    <property type="entry name" value="CILIA- AND FLAGELLA-ASSOCIATED PROTEIN 206"/>
    <property type="match status" value="1"/>
</dbReference>
<proteinExistence type="inferred from homology"/>
<evidence type="ECO:0000256" key="7">
    <source>
        <dbReference type="ARBA" id="ARBA00023212"/>
    </source>
</evidence>
<organism evidence="10 11">
    <name type="scientific">Molossus molossus</name>
    <name type="common">Pallas' mastiff bat</name>
    <name type="synonym">Vespertilio molossus</name>
    <dbReference type="NCBI Taxonomy" id="27622"/>
    <lineage>
        <taxon>Eukaryota</taxon>
        <taxon>Metazoa</taxon>
        <taxon>Chordata</taxon>
        <taxon>Craniata</taxon>
        <taxon>Vertebrata</taxon>
        <taxon>Euteleostomi</taxon>
        <taxon>Mammalia</taxon>
        <taxon>Eutheria</taxon>
        <taxon>Laurasiatheria</taxon>
        <taxon>Chiroptera</taxon>
        <taxon>Yangochiroptera</taxon>
        <taxon>Molossidae</taxon>
        <taxon>Molossus</taxon>
    </lineage>
</organism>
<keyword evidence="4" id="KW-0963">Cytoplasm</keyword>
<evidence type="ECO:0000256" key="9">
    <source>
        <dbReference type="ARBA" id="ARBA00045321"/>
    </source>
</evidence>
<evidence type="ECO:0000256" key="2">
    <source>
        <dbReference type="ARBA" id="ARBA00010500"/>
    </source>
</evidence>
<dbReference type="GO" id="GO:0036064">
    <property type="term" value="C:ciliary basal body"/>
    <property type="evidence" value="ECO:0007669"/>
    <property type="project" value="TreeGrafter"/>
</dbReference>
<dbReference type="GO" id="GO:0005930">
    <property type="term" value="C:axoneme"/>
    <property type="evidence" value="ECO:0007669"/>
    <property type="project" value="UniProtKB-SubCell"/>
</dbReference>
<dbReference type="GO" id="GO:1901317">
    <property type="term" value="P:regulation of flagellated sperm motility"/>
    <property type="evidence" value="ECO:0007669"/>
    <property type="project" value="TreeGrafter"/>
</dbReference>
<keyword evidence="7" id="KW-0206">Cytoskeleton</keyword>
<sequence>MPPTQSESVIKNIIREIEQECASYGEVASDTLIAFMVKAVVLDPSNGFNMDRTLIKSDVEKLVKSEIITCAQEVKLMTKQLGALLEQLKMNVSSKTAIPTSQVFPIFIALSHLWIGFQDETVLIGILSNLTTNLERFLGTHEILFPEEAIQDLLREVTVKTDMYRLKEHMEERVHLVDFRKQEWLFPETTANFDKLLIQYRGFCGYTLATTDGLLLPGNPAIGILKHKEKYYTFNSRSAAYSFAENPEHYINLITEKAKKNAELIQLLELHQQFETLIPCSEIKVITKHIKPITKSETGTQTDTHILPPTIVRSYDWNEWELRRKAIKLANLRQKVTHSVQTDLSHMRRENYSQVYPTRNAATQSMREGSTAVPRPQIYIAGLRGGQTKTTYGVKVNLTRAVDET</sequence>
<evidence type="ECO:0000256" key="1">
    <source>
        <dbReference type="ARBA" id="ARBA00004430"/>
    </source>
</evidence>
<keyword evidence="5" id="KW-0970">Cilium biogenesis/degradation</keyword>
<comment type="similarity">
    <text evidence="2">Belongs to the CFAP206 family.</text>
</comment>
<dbReference type="GO" id="GO:0007288">
    <property type="term" value="P:sperm axoneme assembly"/>
    <property type="evidence" value="ECO:0007669"/>
    <property type="project" value="TreeGrafter"/>
</dbReference>
<comment type="function">
    <text evidence="9">Essential for sperm motility and is involved in the regulation of the beating frequency of motile cilia on the epithelial cells of the respiratory tract. Required for the establishment of radial spokes in sperm flagella.</text>
</comment>
<keyword evidence="6" id="KW-0969">Cilium</keyword>
<dbReference type="AlphaFoldDB" id="A0A7J8GNI8"/>
<dbReference type="EMBL" id="JACASF010000008">
    <property type="protein sequence ID" value="KAF6461613.1"/>
    <property type="molecule type" value="Genomic_DNA"/>
</dbReference>
<dbReference type="PANTHER" id="PTHR21442:SF0">
    <property type="entry name" value="CILIA- AND FLAGELLA-ASSOCIATED PROTEIN 206"/>
    <property type="match status" value="1"/>
</dbReference>
<keyword evidence="8" id="KW-0966">Cell projection</keyword>
<evidence type="ECO:0000256" key="4">
    <source>
        <dbReference type="ARBA" id="ARBA00022490"/>
    </source>
</evidence>
<accession>A0A7J8GNI8</accession>
<evidence type="ECO:0000313" key="10">
    <source>
        <dbReference type="EMBL" id="KAF6461613.1"/>
    </source>
</evidence>
<evidence type="ECO:0000256" key="3">
    <source>
        <dbReference type="ARBA" id="ARBA00021602"/>
    </source>
</evidence>
<protein>
    <recommendedName>
        <fullName evidence="3">Cilia- and flagella-associated protein 206</fullName>
    </recommendedName>
</protein>
<dbReference type="Pfam" id="PF12018">
    <property type="entry name" value="FAP206"/>
    <property type="match status" value="1"/>
</dbReference>
<evidence type="ECO:0000313" key="11">
    <source>
        <dbReference type="Proteomes" id="UP000550707"/>
    </source>
</evidence>
<dbReference type="GO" id="GO:0003356">
    <property type="term" value="P:regulation of cilium beat frequency"/>
    <property type="evidence" value="ECO:0007669"/>
    <property type="project" value="TreeGrafter"/>
</dbReference>
<evidence type="ECO:0000256" key="8">
    <source>
        <dbReference type="ARBA" id="ARBA00023273"/>
    </source>
</evidence>
<dbReference type="InterPro" id="IPR021897">
    <property type="entry name" value="FAP206"/>
</dbReference>
<evidence type="ECO:0000256" key="5">
    <source>
        <dbReference type="ARBA" id="ARBA00022794"/>
    </source>
</evidence>
<dbReference type="Proteomes" id="UP000550707">
    <property type="component" value="Unassembled WGS sequence"/>
</dbReference>
<reference evidence="10 11" key="1">
    <citation type="journal article" date="2020" name="Nature">
        <title>Six reference-quality genomes reveal evolution of bat adaptations.</title>
        <authorList>
            <person name="Jebb D."/>
            <person name="Huang Z."/>
            <person name="Pippel M."/>
            <person name="Hughes G.M."/>
            <person name="Lavrichenko K."/>
            <person name="Devanna P."/>
            <person name="Winkler S."/>
            <person name="Jermiin L.S."/>
            <person name="Skirmuntt E.C."/>
            <person name="Katzourakis A."/>
            <person name="Burkitt-Gray L."/>
            <person name="Ray D.A."/>
            <person name="Sullivan K.A.M."/>
            <person name="Roscito J.G."/>
            <person name="Kirilenko B.M."/>
            <person name="Davalos L.M."/>
            <person name="Corthals A.P."/>
            <person name="Power M.L."/>
            <person name="Jones G."/>
            <person name="Ransome R.D."/>
            <person name="Dechmann D.K.N."/>
            <person name="Locatelli A.G."/>
            <person name="Puechmaille S.J."/>
            <person name="Fedrigo O."/>
            <person name="Jarvis E.D."/>
            <person name="Hiller M."/>
            <person name="Vernes S.C."/>
            <person name="Myers E.W."/>
            <person name="Teeling E.C."/>
        </authorList>
    </citation>
    <scope>NUCLEOTIDE SEQUENCE [LARGE SCALE GENOMIC DNA]</scope>
    <source>
        <strain evidence="10">MMolMol1</strain>
        <tissue evidence="10">Muscle</tissue>
    </source>
</reference>
<name>A0A7J8GNI8_MOLMO</name>
<gene>
    <name evidence="10" type="ORF">HJG59_002737</name>
</gene>
<evidence type="ECO:0000256" key="6">
    <source>
        <dbReference type="ARBA" id="ARBA00023069"/>
    </source>
</evidence>
<comment type="subcellular location">
    <subcellularLocation>
        <location evidence="1">Cytoplasm</location>
        <location evidence="1">Cytoskeleton</location>
        <location evidence="1">Cilium axoneme</location>
    </subcellularLocation>
</comment>